<dbReference type="InterPro" id="IPR020846">
    <property type="entry name" value="MFS_dom"/>
</dbReference>
<keyword evidence="10" id="KW-1185">Reference proteome</keyword>
<organism evidence="9 10">
    <name type="scientific">Paenibacillus contaminans</name>
    <dbReference type="NCBI Taxonomy" id="450362"/>
    <lineage>
        <taxon>Bacteria</taxon>
        <taxon>Bacillati</taxon>
        <taxon>Bacillota</taxon>
        <taxon>Bacilli</taxon>
        <taxon>Bacillales</taxon>
        <taxon>Paenibacillaceae</taxon>
        <taxon>Paenibacillus</taxon>
    </lineage>
</organism>
<keyword evidence="4 7" id="KW-0812">Transmembrane</keyword>
<evidence type="ECO:0000256" key="5">
    <source>
        <dbReference type="ARBA" id="ARBA00022989"/>
    </source>
</evidence>
<dbReference type="AlphaFoldDB" id="A0A329M4U3"/>
<feature type="transmembrane region" description="Helical" evidence="7">
    <location>
        <begin position="227"/>
        <end position="246"/>
    </location>
</feature>
<feature type="transmembrane region" description="Helical" evidence="7">
    <location>
        <begin position="163"/>
        <end position="184"/>
    </location>
</feature>
<proteinExistence type="predicted"/>
<dbReference type="InterPro" id="IPR036259">
    <property type="entry name" value="MFS_trans_sf"/>
</dbReference>
<evidence type="ECO:0000256" key="7">
    <source>
        <dbReference type="SAM" id="Phobius"/>
    </source>
</evidence>
<name>A0A329M4U3_9BACL</name>
<dbReference type="SUPFAM" id="SSF103473">
    <property type="entry name" value="MFS general substrate transporter"/>
    <property type="match status" value="1"/>
</dbReference>
<keyword evidence="5 7" id="KW-1133">Transmembrane helix</keyword>
<dbReference type="RefSeq" id="WP_113034866.1">
    <property type="nucleotide sequence ID" value="NZ_QMFB01000025.1"/>
</dbReference>
<evidence type="ECO:0000256" key="2">
    <source>
        <dbReference type="ARBA" id="ARBA00022448"/>
    </source>
</evidence>
<gene>
    <name evidence="9" type="ORF">DQG23_30780</name>
</gene>
<feature type="transmembrane region" description="Helical" evidence="7">
    <location>
        <begin position="77"/>
        <end position="99"/>
    </location>
</feature>
<dbReference type="CDD" id="cd17502">
    <property type="entry name" value="MFS_Azr1_MDR_like"/>
    <property type="match status" value="1"/>
</dbReference>
<feature type="transmembrane region" description="Helical" evidence="7">
    <location>
        <begin position="48"/>
        <end position="65"/>
    </location>
</feature>
<evidence type="ECO:0000313" key="9">
    <source>
        <dbReference type="EMBL" id="RAV14820.1"/>
    </source>
</evidence>
<evidence type="ECO:0000313" key="10">
    <source>
        <dbReference type="Proteomes" id="UP000250369"/>
    </source>
</evidence>
<feature type="transmembrane region" description="Helical" evidence="7">
    <location>
        <begin position="196"/>
        <end position="215"/>
    </location>
</feature>
<feature type="transmembrane region" description="Helical" evidence="7">
    <location>
        <begin position="302"/>
        <end position="324"/>
    </location>
</feature>
<comment type="subcellular location">
    <subcellularLocation>
        <location evidence="1">Cell membrane</location>
        <topology evidence="1">Multi-pass membrane protein</topology>
    </subcellularLocation>
</comment>
<keyword evidence="6 7" id="KW-0472">Membrane</keyword>
<dbReference type="GO" id="GO:0005886">
    <property type="term" value="C:plasma membrane"/>
    <property type="evidence" value="ECO:0007669"/>
    <property type="project" value="UniProtKB-SubCell"/>
</dbReference>
<feature type="transmembrane region" description="Helical" evidence="7">
    <location>
        <begin position="267"/>
        <end position="290"/>
    </location>
</feature>
<dbReference type="InterPro" id="IPR011701">
    <property type="entry name" value="MFS"/>
</dbReference>
<dbReference type="PROSITE" id="PS50850">
    <property type="entry name" value="MFS"/>
    <property type="match status" value="1"/>
</dbReference>
<dbReference type="Gene3D" id="1.20.1250.20">
    <property type="entry name" value="MFS general substrate transporter like domains"/>
    <property type="match status" value="1"/>
</dbReference>
<feature type="transmembrane region" description="Helical" evidence="7">
    <location>
        <begin position="361"/>
        <end position="384"/>
    </location>
</feature>
<feature type="domain" description="Major facilitator superfamily (MFS) profile" evidence="8">
    <location>
        <begin position="12"/>
        <end position="497"/>
    </location>
</feature>
<dbReference type="OrthoDB" id="9816041at2"/>
<accession>A0A329M4U3</accession>
<reference evidence="9 10" key="1">
    <citation type="journal article" date="2009" name="Int. J. Syst. Evol. Microbiol.">
        <title>Paenibacillus contaminans sp. nov., isolated from a contaminated laboratory plate.</title>
        <authorList>
            <person name="Chou J.H."/>
            <person name="Lee J.H."/>
            <person name="Lin M.C."/>
            <person name="Chang P.S."/>
            <person name="Arun A.B."/>
            <person name="Young C.C."/>
            <person name="Chen W.M."/>
        </authorList>
    </citation>
    <scope>NUCLEOTIDE SEQUENCE [LARGE SCALE GENOMIC DNA]</scope>
    <source>
        <strain evidence="9 10">CKOBP-6</strain>
    </source>
</reference>
<evidence type="ECO:0000256" key="1">
    <source>
        <dbReference type="ARBA" id="ARBA00004651"/>
    </source>
</evidence>
<evidence type="ECO:0000259" key="8">
    <source>
        <dbReference type="PROSITE" id="PS50850"/>
    </source>
</evidence>
<dbReference type="FunFam" id="1.20.1720.10:FF:000004">
    <property type="entry name" value="EmrB/QacA family drug resistance transporter"/>
    <property type="match status" value="1"/>
</dbReference>
<dbReference type="NCBIfam" id="TIGR00711">
    <property type="entry name" value="efflux_EmrB"/>
    <property type="match status" value="1"/>
</dbReference>
<evidence type="ECO:0000256" key="4">
    <source>
        <dbReference type="ARBA" id="ARBA00022692"/>
    </source>
</evidence>
<dbReference type="GO" id="GO:0022857">
    <property type="term" value="F:transmembrane transporter activity"/>
    <property type="evidence" value="ECO:0007669"/>
    <property type="project" value="InterPro"/>
</dbReference>
<feature type="transmembrane region" description="Helical" evidence="7">
    <location>
        <begin position="136"/>
        <end position="157"/>
    </location>
</feature>
<keyword evidence="2" id="KW-0813">Transport</keyword>
<evidence type="ECO:0000256" key="3">
    <source>
        <dbReference type="ARBA" id="ARBA00022475"/>
    </source>
</evidence>
<evidence type="ECO:0000256" key="6">
    <source>
        <dbReference type="ARBA" id="ARBA00023136"/>
    </source>
</evidence>
<comment type="caution">
    <text evidence="9">The sequence shown here is derived from an EMBL/GenBank/DDBJ whole genome shotgun (WGS) entry which is preliminary data.</text>
</comment>
<sequence length="520" mass="55533">MTVQRKSRLGLVITGLLLGIFVAAIDNTIVATAMGTIVSDLGGMEKFVWVTSAYLVTEMAAMPIFGKLSDMYGRKRFFILGIALFLLGSILCGTANSIVELSIYRAIQGIGGGALVPIAFTVMFDVIPPEKRGGMGGLFGAVFGTSSLFGPLLGAYITDYIDWRWIFYINLPIGLIALGLIVFFYHESMEHSKQKIDWWGAATLVGSIICLMFALELGGQEYAWDSTVIIGLFAAAAVLMAIFLYVETKAEEPIISYAMFKHRLFAASTLAGLFYGAAFITFAMYIPIYVQGVTGGSATNSGLILLPMTLGSVVAAQVGGFSATKTSYRNIMIVSAVIFVLGTFLLGTITPETTKLTLTFYMIAAGFGVGFSFSVLGMAAIHHFDMRQRGSANSTMAFVRSLGMTVGLTVFGIIQRNLLTSKMNDAFAGTGGAPGADGGAFGNTRELLSPEKRAAIPPEVMDKIVDSLSSSISTMFLWALIPAGLALVTVMFMGNSRLIIPGKGQKEKEGKPQPEWSGGH</sequence>
<dbReference type="Pfam" id="PF07690">
    <property type="entry name" value="MFS_1"/>
    <property type="match status" value="1"/>
</dbReference>
<feature type="transmembrane region" description="Helical" evidence="7">
    <location>
        <begin position="396"/>
        <end position="414"/>
    </location>
</feature>
<feature type="transmembrane region" description="Helical" evidence="7">
    <location>
        <begin position="475"/>
        <end position="494"/>
    </location>
</feature>
<feature type="transmembrane region" description="Helical" evidence="7">
    <location>
        <begin position="331"/>
        <end position="349"/>
    </location>
</feature>
<feature type="transmembrane region" description="Helical" evidence="7">
    <location>
        <begin position="105"/>
        <end position="124"/>
    </location>
</feature>
<dbReference type="EMBL" id="QMFB01000025">
    <property type="protein sequence ID" value="RAV14820.1"/>
    <property type="molecule type" value="Genomic_DNA"/>
</dbReference>
<keyword evidence="3" id="KW-1003">Cell membrane</keyword>
<dbReference type="PANTHER" id="PTHR23501">
    <property type="entry name" value="MAJOR FACILITATOR SUPERFAMILY"/>
    <property type="match status" value="1"/>
</dbReference>
<dbReference type="PANTHER" id="PTHR23501:SF170">
    <property type="entry name" value="MULTIDRUG RESISTANCE PROTEIN 3"/>
    <property type="match status" value="1"/>
</dbReference>
<dbReference type="InterPro" id="IPR004638">
    <property type="entry name" value="EmrB-like"/>
</dbReference>
<dbReference type="Gene3D" id="1.20.1720.10">
    <property type="entry name" value="Multidrug resistance protein D"/>
    <property type="match status" value="1"/>
</dbReference>
<protein>
    <submittedName>
        <fullName evidence="9">MFS transporter</fullName>
    </submittedName>
</protein>
<dbReference type="Proteomes" id="UP000250369">
    <property type="component" value="Unassembled WGS sequence"/>
</dbReference>